<comment type="caution">
    <text evidence="2">The sequence shown here is derived from an EMBL/GenBank/DDBJ whole genome shotgun (WGS) entry which is preliminary data.</text>
</comment>
<dbReference type="AlphaFoldDB" id="A0A917XXN0"/>
<sequence length="140" mass="15619">MGRDTTAALAMWAAKVCPKICDWDHKPKLRAKFNLDNEGYFQKVPGRNLKMFYGVWSNIHYGYVGRAAGIDRDTLIDGASVSDPLLVGEDDNGDHITMQAGIDLYDKYGLNLTREQFHEAVISTAELLYSQGSDQAQYAP</sequence>
<evidence type="ECO:0000313" key="3">
    <source>
        <dbReference type="Proteomes" id="UP000600365"/>
    </source>
</evidence>
<protein>
    <recommendedName>
        <fullName evidence="1">Bacterial toxin 44 domain-containing protein</fullName>
    </recommendedName>
</protein>
<dbReference type="Proteomes" id="UP000600365">
    <property type="component" value="Unassembled WGS sequence"/>
</dbReference>
<dbReference type="InterPro" id="IPR028946">
    <property type="entry name" value="Ntox44"/>
</dbReference>
<gene>
    <name evidence="2" type="ORF">GCM10011579_018940</name>
</gene>
<evidence type="ECO:0000313" key="2">
    <source>
        <dbReference type="EMBL" id="GGN57064.1"/>
    </source>
</evidence>
<keyword evidence="3" id="KW-1185">Reference proteome</keyword>
<dbReference type="Pfam" id="PF15607">
    <property type="entry name" value="Ntox44"/>
    <property type="match status" value="1"/>
</dbReference>
<dbReference type="RefSeq" id="WP_189185384.1">
    <property type="nucleotide sequence ID" value="NZ_BMMM01000002.1"/>
</dbReference>
<reference evidence="2 3" key="1">
    <citation type="journal article" date="2014" name="Int. J. Syst. Evol. Microbiol.">
        <title>Complete genome sequence of Corynebacterium casei LMG S-19264T (=DSM 44701T), isolated from a smear-ripened cheese.</title>
        <authorList>
            <consortium name="US DOE Joint Genome Institute (JGI-PGF)"/>
            <person name="Walter F."/>
            <person name="Albersmeier A."/>
            <person name="Kalinowski J."/>
            <person name="Ruckert C."/>
        </authorList>
    </citation>
    <scope>NUCLEOTIDE SEQUENCE [LARGE SCALE GENOMIC DNA]</scope>
    <source>
        <strain evidence="2 3">CGMCC 4.7111</strain>
    </source>
</reference>
<accession>A0A917XXN0</accession>
<dbReference type="EMBL" id="BMMM01000002">
    <property type="protein sequence ID" value="GGN57064.1"/>
    <property type="molecule type" value="Genomic_DNA"/>
</dbReference>
<evidence type="ECO:0000259" key="1">
    <source>
        <dbReference type="Pfam" id="PF15607"/>
    </source>
</evidence>
<feature type="domain" description="Bacterial toxin 44" evidence="1">
    <location>
        <begin position="22"/>
        <end position="107"/>
    </location>
</feature>
<organism evidence="2 3">
    <name type="scientific">Streptomyces albiflavescens</name>
    <dbReference type="NCBI Taxonomy" id="1623582"/>
    <lineage>
        <taxon>Bacteria</taxon>
        <taxon>Bacillati</taxon>
        <taxon>Actinomycetota</taxon>
        <taxon>Actinomycetes</taxon>
        <taxon>Kitasatosporales</taxon>
        <taxon>Streptomycetaceae</taxon>
        <taxon>Streptomyces</taxon>
    </lineage>
</organism>
<name>A0A917XXN0_9ACTN</name>
<proteinExistence type="predicted"/>